<dbReference type="InterPro" id="IPR045237">
    <property type="entry name" value="COPS7/eIF3m"/>
</dbReference>
<keyword evidence="10" id="KW-1185">Reference proteome</keyword>
<name>A0A8J4Y6Z9_CHIOP</name>
<dbReference type="PROSITE" id="PS50250">
    <property type="entry name" value="PCI"/>
    <property type="match status" value="1"/>
</dbReference>
<evidence type="ECO:0000313" key="9">
    <source>
        <dbReference type="EMBL" id="KAG0716045.1"/>
    </source>
</evidence>
<organism evidence="9 10">
    <name type="scientific">Chionoecetes opilio</name>
    <name type="common">Atlantic snow crab</name>
    <name type="synonym">Cancer opilio</name>
    <dbReference type="NCBI Taxonomy" id="41210"/>
    <lineage>
        <taxon>Eukaryota</taxon>
        <taxon>Metazoa</taxon>
        <taxon>Ecdysozoa</taxon>
        <taxon>Arthropoda</taxon>
        <taxon>Crustacea</taxon>
        <taxon>Multicrustacea</taxon>
        <taxon>Malacostraca</taxon>
        <taxon>Eumalacostraca</taxon>
        <taxon>Eucarida</taxon>
        <taxon>Decapoda</taxon>
        <taxon>Pleocyemata</taxon>
        <taxon>Brachyura</taxon>
        <taxon>Eubrachyura</taxon>
        <taxon>Majoidea</taxon>
        <taxon>Majidae</taxon>
        <taxon>Chionoecetes</taxon>
    </lineage>
</organism>
<evidence type="ECO:0000313" key="10">
    <source>
        <dbReference type="Proteomes" id="UP000770661"/>
    </source>
</evidence>
<keyword evidence="4" id="KW-0963">Cytoplasm</keyword>
<comment type="similarity">
    <text evidence="3">Belongs to the CSN7/EIF3M family. CSN7 subfamily.</text>
</comment>
<comment type="subcellular location">
    <subcellularLocation>
        <location evidence="2">Cytoplasm</location>
    </subcellularLocation>
    <subcellularLocation>
        <location evidence="1">Nucleus</location>
    </subcellularLocation>
</comment>
<dbReference type="AlphaFoldDB" id="A0A8J4Y6Z9"/>
<dbReference type="OrthoDB" id="10265275at2759"/>
<dbReference type="InterPro" id="IPR036390">
    <property type="entry name" value="WH_DNA-bd_sf"/>
</dbReference>
<dbReference type="InterPro" id="IPR000717">
    <property type="entry name" value="PCI_dom"/>
</dbReference>
<sequence length="280" mass="31234">MSAANMTEEDKDKDSKDKGEKASQVNPMEQYLILAKQAKGAAAVQLVKQVLEAPEVYVFGELLDMPNITQLKTNPQQIPYYELLQLFAYGVYGDYSRESAKFPVLSPTMLTKLRHLTIVSMATGQKSIPLATLGTQLGLTSTRELEDLIIEAMYTDIIHGKLDQKNGILELDHAIGRDIKPEDLPNIVGTLQVSGQSWCDTCDTMLSNIDQLINRANTDKEHHLKHRNSLENEVVNIKASLKTQAQEGDEALVSDSRDHDKKRPAKKGIRGNTKFWPKSS</sequence>
<evidence type="ECO:0000256" key="3">
    <source>
        <dbReference type="ARBA" id="ARBA00008482"/>
    </source>
</evidence>
<gene>
    <name evidence="9" type="primary">COPS7A</name>
    <name evidence="9" type="ORF">GWK47_010522</name>
</gene>
<accession>A0A8J4Y6Z9</accession>
<dbReference type="PANTHER" id="PTHR15350">
    <property type="entry name" value="COP9 SIGNALOSOME COMPLEX SUBUNIT 7/DENDRITIC CELL PROTEIN GA17"/>
    <property type="match status" value="1"/>
</dbReference>
<evidence type="ECO:0000256" key="4">
    <source>
        <dbReference type="ARBA" id="ARBA00022490"/>
    </source>
</evidence>
<dbReference type="GO" id="GO:0010387">
    <property type="term" value="P:COP9 signalosome assembly"/>
    <property type="evidence" value="ECO:0007669"/>
    <property type="project" value="InterPro"/>
</dbReference>
<evidence type="ECO:0000256" key="2">
    <source>
        <dbReference type="ARBA" id="ARBA00004496"/>
    </source>
</evidence>
<dbReference type="Pfam" id="PF18392">
    <property type="entry name" value="CSN7a_helixI"/>
    <property type="match status" value="1"/>
</dbReference>
<dbReference type="Pfam" id="PF22061">
    <property type="entry name" value="CSN7_HB_subdom"/>
    <property type="match status" value="1"/>
</dbReference>
<feature type="region of interest" description="Disordered" evidence="7">
    <location>
        <begin position="1"/>
        <end position="23"/>
    </location>
</feature>
<dbReference type="PANTHER" id="PTHR15350:SF5">
    <property type="entry name" value="COP9 SIGNALOSOME COMPLEX SUBUNIT 7"/>
    <property type="match status" value="1"/>
</dbReference>
<dbReference type="Proteomes" id="UP000770661">
    <property type="component" value="Unassembled WGS sequence"/>
</dbReference>
<keyword evidence="5" id="KW-0736">Signalosome</keyword>
<evidence type="ECO:0000256" key="5">
    <source>
        <dbReference type="ARBA" id="ARBA00022790"/>
    </source>
</evidence>
<dbReference type="GO" id="GO:0008180">
    <property type="term" value="C:COP9 signalosome"/>
    <property type="evidence" value="ECO:0007669"/>
    <property type="project" value="UniProtKB-KW"/>
</dbReference>
<dbReference type="EMBL" id="JACEEZ010019123">
    <property type="protein sequence ID" value="KAG0716045.1"/>
    <property type="molecule type" value="Genomic_DNA"/>
</dbReference>
<protein>
    <submittedName>
        <fullName evidence="9">COP9 signalosome complex subunit 7a</fullName>
    </submittedName>
</protein>
<feature type="compositionally biased region" description="Basic and acidic residues" evidence="7">
    <location>
        <begin position="8"/>
        <end position="21"/>
    </location>
</feature>
<feature type="domain" description="PCI" evidence="8">
    <location>
        <begin position="1"/>
        <end position="176"/>
    </location>
</feature>
<evidence type="ECO:0000256" key="7">
    <source>
        <dbReference type="SAM" id="MobiDB-lite"/>
    </source>
</evidence>
<evidence type="ECO:0000259" key="8">
    <source>
        <dbReference type="PROSITE" id="PS50250"/>
    </source>
</evidence>
<comment type="caution">
    <text evidence="9">The sequence shown here is derived from an EMBL/GenBank/DDBJ whole genome shotgun (WGS) entry which is preliminary data.</text>
</comment>
<evidence type="ECO:0000256" key="1">
    <source>
        <dbReference type="ARBA" id="ARBA00004123"/>
    </source>
</evidence>
<proteinExistence type="inferred from homology"/>
<evidence type="ECO:0000256" key="6">
    <source>
        <dbReference type="ARBA" id="ARBA00023242"/>
    </source>
</evidence>
<dbReference type="InterPro" id="IPR041481">
    <property type="entry name" value="CSN7_helixI"/>
</dbReference>
<keyword evidence="6" id="KW-0539">Nucleus</keyword>
<dbReference type="SMART" id="SM00088">
    <property type="entry name" value="PINT"/>
    <property type="match status" value="1"/>
</dbReference>
<dbReference type="SUPFAM" id="SSF46785">
    <property type="entry name" value="Winged helix' DNA-binding domain"/>
    <property type="match status" value="1"/>
</dbReference>
<dbReference type="GO" id="GO:0005737">
    <property type="term" value="C:cytoplasm"/>
    <property type="evidence" value="ECO:0007669"/>
    <property type="project" value="UniProtKB-SubCell"/>
</dbReference>
<dbReference type="Pfam" id="PF01399">
    <property type="entry name" value="PCI"/>
    <property type="match status" value="1"/>
</dbReference>
<feature type="region of interest" description="Disordered" evidence="7">
    <location>
        <begin position="243"/>
        <end position="280"/>
    </location>
</feature>
<reference evidence="9" key="1">
    <citation type="submission" date="2020-07" db="EMBL/GenBank/DDBJ databases">
        <title>The High-quality genome of the commercially important snow crab, Chionoecetes opilio.</title>
        <authorList>
            <person name="Jeong J.-H."/>
            <person name="Ryu S."/>
        </authorList>
    </citation>
    <scope>NUCLEOTIDE SEQUENCE</scope>
    <source>
        <strain evidence="9">MADBK_172401_WGS</strain>
        <tissue evidence="9">Digestive gland</tissue>
    </source>
</reference>